<proteinExistence type="inferred from homology"/>
<dbReference type="InterPro" id="IPR012340">
    <property type="entry name" value="NA-bd_OB-fold"/>
</dbReference>
<dbReference type="GO" id="GO:0000727">
    <property type="term" value="P:double-strand break repair via break-induced replication"/>
    <property type="evidence" value="ECO:0007669"/>
    <property type="project" value="TreeGrafter"/>
</dbReference>
<dbReference type="EC" id="3.6.4.12" evidence="3 14"/>
<comment type="subcellular location">
    <subcellularLocation>
        <location evidence="1 14">Nucleus</location>
    </subcellularLocation>
</comment>
<dbReference type="GO" id="GO:0031261">
    <property type="term" value="C:DNA replication preinitiation complex"/>
    <property type="evidence" value="ECO:0007669"/>
    <property type="project" value="UniProtKB-ARBA"/>
</dbReference>
<dbReference type="FunFam" id="1.20.58.870:FF:000002">
    <property type="entry name" value="DNA helicase"/>
    <property type="match status" value="1"/>
</dbReference>
<evidence type="ECO:0000256" key="6">
    <source>
        <dbReference type="ARBA" id="ARBA00022801"/>
    </source>
</evidence>
<dbReference type="EMBL" id="KE652189">
    <property type="protein sequence ID" value="EQL03860.1"/>
    <property type="molecule type" value="Genomic_DNA"/>
</dbReference>
<comment type="function">
    <text evidence="14">Acts as component of the MCM2-7 complex (MCM complex) which is the replicative helicase essential for 'once per cell cycle' DNA replication initiation and elongation in eukaryotic cells. The active ATPase sites in the MCM2-7 ring are formed through the interaction surfaces of two neighboring subunits such that a critical structure of a conserved arginine finger motif is provided in trans relative to the ATP-binding site of the Walker A box of the adjacent subunit. The six ATPase active sites, however, are likely to contribute differentially to the complex helicase activity.</text>
</comment>
<comment type="similarity">
    <text evidence="2 13">Belongs to the MCM family.</text>
</comment>
<evidence type="ECO:0000256" key="7">
    <source>
        <dbReference type="ARBA" id="ARBA00022806"/>
    </source>
</evidence>
<gene>
    <name evidence="17" type="ORF">OCS_00409</name>
</gene>
<evidence type="ECO:0000313" key="18">
    <source>
        <dbReference type="Proteomes" id="UP000019374"/>
    </source>
</evidence>
<protein>
    <recommendedName>
        <fullName evidence="12 14">DNA replication licensing factor MCM6</fullName>
        <ecNumber evidence="3 14">3.6.4.12</ecNumber>
    </recommendedName>
</protein>
<evidence type="ECO:0000256" key="8">
    <source>
        <dbReference type="ARBA" id="ARBA00022840"/>
    </source>
</evidence>
<dbReference type="GO" id="GO:0016787">
    <property type="term" value="F:hydrolase activity"/>
    <property type="evidence" value="ECO:0007669"/>
    <property type="project" value="UniProtKB-KW"/>
</dbReference>
<dbReference type="CDD" id="cd17757">
    <property type="entry name" value="MCM6"/>
    <property type="match status" value="1"/>
</dbReference>
<keyword evidence="6 14" id="KW-0378">Hydrolase</keyword>
<evidence type="ECO:0000256" key="3">
    <source>
        <dbReference type="ARBA" id="ARBA00012551"/>
    </source>
</evidence>
<dbReference type="GO" id="GO:0043596">
    <property type="term" value="C:nuclear replication fork"/>
    <property type="evidence" value="ECO:0007669"/>
    <property type="project" value="UniProtKB-ARBA"/>
</dbReference>
<evidence type="ECO:0000256" key="14">
    <source>
        <dbReference type="RuleBase" id="RU368064"/>
    </source>
</evidence>
<evidence type="ECO:0000256" key="9">
    <source>
        <dbReference type="ARBA" id="ARBA00023125"/>
    </source>
</evidence>
<dbReference type="InterPro" id="IPR041562">
    <property type="entry name" value="MCM_lid"/>
</dbReference>
<dbReference type="InterPro" id="IPR031327">
    <property type="entry name" value="MCM"/>
</dbReference>
<dbReference type="PROSITE" id="PS00847">
    <property type="entry name" value="MCM_1"/>
    <property type="match status" value="1"/>
</dbReference>
<dbReference type="SUPFAM" id="SSF52540">
    <property type="entry name" value="P-loop containing nucleoside triphosphate hydrolases"/>
    <property type="match status" value="1"/>
</dbReference>
<keyword evidence="5 13" id="KW-0547">Nucleotide-binding</keyword>
<dbReference type="GO" id="GO:0005656">
    <property type="term" value="C:nuclear pre-replicative complex"/>
    <property type="evidence" value="ECO:0007669"/>
    <property type="project" value="UniProtKB-ARBA"/>
</dbReference>
<comment type="subunit">
    <text evidence="14">Component of the MCM2-7 complex.</text>
</comment>
<dbReference type="eggNOG" id="KOG0480">
    <property type="taxonomic scope" value="Eukaryota"/>
</dbReference>
<dbReference type="GO" id="GO:1902969">
    <property type="term" value="P:mitotic DNA replication"/>
    <property type="evidence" value="ECO:0007669"/>
    <property type="project" value="TreeGrafter"/>
</dbReference>
<dbReference type="AlphaFoldDB" id="T5AEG9"/>
<sequence length="624" mass="67192">MPRTLDVILRGEIVDRAKAGEKCIFTGALIVVPDVSQLGLPGVRPTAVRDDRGASRGADAGGSGVSGLKALGVRDLTYRLAFLACMVVSDTTGSGRSAASGAADVINALAQNNAVEGAESVEEAQAAVLASMNPSEIEDLRAMVHGDHIYSRMVQSIAPTVYGHEVVKKGLLLQLMSGVHKTTPEGMQLRGDINICIVGDPSTSKSQFLKYVCSFAPRAVYTSGKASSAAGLTAAVIKDEETGEFTIEAGALMLADNGICAIDEFDKMDIGDQVAIHEAMEQQTISIAKAGIQATLNARTSILAAANPVGGRYNRKTSLRSNINMSAPIMSRFDLFFVVLDECNEQVDRHLAEHIVGLHQLRDDAIEPEFSTEQLQRYIRFARTFRPELTDEAKEVLVEKYKDLRADDAQGGVGKNSYRITVRQLESMIRLSEAIAKVNCVEEISPEMVVEAYDLLRQSIISVEHDDVEVYDEGEEQEDGDALRRAADAASGAAEQESDAVMAGEDGEQPAGAAKKKQTIAYDKYINMVNLFAQRVNDDESGSGDGVDGEVLVNWYLEQLEEDLDGEESYHAEKALANMVLKKMVKDNVLMALRGEGLVDGATSSAASAGVVYVIHPNCAMEEF</sequence>
<dbReference type="SUPFAM" id="SSF50249">
    <property type="entry name" value="Nucleic acid-binding proteins"/>
    <property type="match status" value="1"/>
</dbReference>
<organism evidence="17 18">
    <name type="scientific">Ophiocordyceps sinensis (strain Co18 / CGMCC 3.14243)</name>
    <name type="common">Yarsagumba caterpillar fungus</name>
    <name type="synonym">Hirsutella sinensis</name>
    <dbReference type="NCBI Taxonomy" id="911162"/>
    <lineage>
        <taxon>Eukaryota</taxon>
        <taxon>Fungi</taxon>
        <taxon>Dikarya</taxon>
        <taxon>Ascomycota</taxon>
        <taxon>Pezizomycotina</taxon>
        <taxon>Sordariomycetes</taxon>
        <taxon>Hypocreomycetidae</taxon>
        <taxon>Hypocreales</taxon>
        <taxon>Ophiocordycipitaceae</taxon>
        <taxon>Ophiocordyceps</taxon>
    </lineage>
</organism>
<dbReference type="FunFam" id="3.40.50.300:FF:000115">
    <property type="entry name" value="DNA helicase"/>
    <property type="match status" value="1"/>
</dbReference>
<comment type="catalytic activity">
    <reaction evidence="14">
        <text>ATP + H2O = ADP + phosphate + H(+)</text>
        <dbReference type="Rhea" id="RHEA:13065"/>
        <dbReference type="ChEBI" id="CHEBI:15377"/>
        <dbReference type="ChEBI" id="CHEBI:15378"/>
        <dbReference type="ChEBI" id="CHEBI:30616"/>
        <dbReference type="ChEBI" id="CHEBI:43474"/>
        <dbReference type="ChEBI" id="CHEBI:456216"/>
        <dbReference type="EC" id="3.6.4.12"/>
    </reaction>
</comment>
<dbReference type="PANTHER" id="PTHR11630:SF43">
    <property type="entry name" value="DNA REPLICATION LICENSING FACTOR MCM6"/>
    <property type="match status" value="1"/>
</dbReference>
<dbReference type="InterPro" id="IPR041024">
    <property type="entry name" value="Mcm6_C"/>
</dbReference>
<evidence type="ECO:0000256" key="12">
    <source>
        <dbReference type="ARBA" id="ARBA00073495"/>
    </source>
</evidence>
<evidence type="ECO:0000256" key="10">
    <source>
        <dbReference type="ARBA" id="ARBA00023242"/>
    </source>
</evidence>
<keyword evidence="9 13" id="KW-0238">DNA-binding</keyword>
<keyword evidence="8 13" id="KW-0067">ATP-binding</keyword>
<dbReference type="InterPro" id="IPR018525">
    <property type="entry name" value="MCM_CS"/>
</dbReference>
<dbReference type="Pfam" id="PF18263">
    <property type="entry name" value="WHD_MCM6"/>
    <property type="match status" value="1"/>
</dbReference>
<dbReference type="GO" id="GO:1990518">
    <property type="term" value="F:single-stranded 3'-5' DNA helicase activity"/>
    <property type="evidence" value="ECO:0007669"/>
    <property type="project" value="TreeGrafter"/>
</dbReference>
<dbReference type="Pfam" id="PF00493">
    <property type="entry name" value="MCM"/>
    <property type="match status" value="1"/>
</dbReference>
<dbReference type="PANTHER" id="PTHR11630">
    <property type="entry name" value="DNA REPLICATION LICENSING FACTOR MCM FAMILY MEMBER"/>
    <property type="match status" value="1"/>
</dbReference>
<dbReference type="Proteomes" id="UP000019374">
    <property type="component" value="Unassembled WGS sequence"/>
</dbReference>
<dbReference type="GO" id="GO:0006279">
    <property type="term" value="P:premeiotic DNA replication"/>
    <property type="evidence" value="ECO:0007669"/>
    <property type="project" value="UniProtKB-ARBA"/>
</dbReference>
<evidence type="ECO:0000256" key="15">
    <source>
        <dbReference type="SAM" id="MobiDB-lite"/>
    </source>
</evidence>
<dbReference type="Gene3D" id="3.40.50.300">
    <property type="entry name" value="P-loop containing nucleotide triphosphate hydrolases"/>
    <property type="match status" value="1"/>
</dbReference>
<feature type="region of interest" description="Disordered" evidence="15">
    <location>
        <begin position="487"/>
        <end position="515"/>
    </location>
</feature>
<evidence type="ECO:0000256" key="4">
    <source>
        <dbReference type="ARBA" id="ARBA00022705"/>
    </source>
</evidence>
<dbReference type="Gene3D" id="1.20.58.870">
    <property type="match status" value="1"/>
</dbReference>
<evidence type="ECO:0000259" key="16">
    <source>
        <dbReference type="PROSITE" id="PS50051"/>
    </source>
</evidence>
<evidence type="ECO:0000256" key="1">
    <source>
        <dbReference type="ARBA" id="ARBA00004123"/>
    </source>
</evidence>
<dbReference type="SMART" id="SM00350">
    <property type="entry name" value="MCM"/>
    <property type="match status" value="1"/>
</dbReference>
<keyword evidence="7 14" id="KW-0347">Helicase</keyword>
<dbReference type="Pfam" id="PF17855">
    <property type="entry name" value="MCM_lid"/>
    <property type="match status" value="1"/>
</dbReference>
<evidence type="ECO:0000256" key="13">
    <source>
        <dbReference type="RuleBase" id="RU004070"/>
    </source>
</evidence>
<dbReference type="HOGENOM" id="CLU_000995_3_2_1"/>
<evidence type="ECO:0000256" key="11">
    <source>
        <dbReference type="ARBA" id="ARBA00023306"/>
    </source>
</evidence>
<dbReference type="PRINTS" id="PR01662">
    <property type="entry name" value="MCMPROTEIN6"/>
</dbReference>
<evidence type="ECO:0000256" key="2">
    <source>
        <dbReference type="ARBA" id="ARBA00008010"/>
    </source>
</evidence>
<dbReference type="GO" id="GO:0042555">
    <property type="term" value="C:MCM complex"/>
    <property type="evidence" value="ECO:0007669"/>
    <property type="project" value="UniProtKB-UniRule"/>
</dbReference>
<accession>T5AEG9</accession>
<feature type="domain" description="MCM C-terminal AAA(+) ATPase" evidence="16">
    <location>
        <begin position="149"/>
        <end position="355"/>
    </location>
</feature>
<reference evidence="17 18" key="1">
    <citation type="journal article" date="2013" name="Chin. Sci. Bull.">
        <title>Genome survey uncovers the secrets of sex and lifestyle in caterpillar fungus.</title>
        <authorList>
            <person name="Hu X."/>
            <person name="Zhang Y."/>
            <person name="Xiao G."/>
            <person name="Zheng P."/>
            <person name="Xia Y."/>
            <person name="Zhang X."/>
            <person name="St Leger R.J."/>
            <person name="Liu X."/>
            <person name="Wang C."/>
        </authorList>
    </citation>
    <scope>NUCLEOTIDE SEQUENCE [LARGE SCALE GENOMIC DNA]</scope>
    <source>
        <strain evidence="18">Co18 / CGMCC 3.14243</strain>
        <tissue evidence="17">Fruit-body</tissue>
    </source>
</reference>
<name>T5AEG9_OPHSC</name>
<dbReference type="InterPro" id="IPR008049">
    <property type="entry name" value="MCM6"/>
</dbReference>
<dbReference type="InterPro" id="IPR027417">
    <property type="entry name" value="P-loop_NTPase"/>
</dbReference>
<dbReference type="GO" id="GO:0003697">
    <property type="term" value="F:single-stranded DNA binding"/>
    <property type="evidence" value="ECO:0007669"/>
    <property type="project" value="TreeGrafter"/>
</dbReference>
<evidence type="ECO:0000256" key="5">
    <source>
        <dbReference type="ARBA" id="ARBA00022741"/>
    </source>
</evidence>
<dbReference type="PROSITE" id="PS50051">
    <property type="entry name" value="MCM_2"/>
    <property type="match status" value="1"/>
</dbReference>
<keyword evidence="10" id="KW-0539">Nucleus</keyword>
<dbReference type="PRINTS" id="PR01657">
    <property type="entry name" value="MCMFAMILY"/>
</dbReference>
<keyword evidence="11 14" id="KW-0131">Cell cycle</keyword>
<dbReference type="GO" id="GO:0005524">
    <property type="term" value="F:ATP binding"/>
    <property type="evidence" value="ECO:0007669"/>
    <property type="project" value="UniProtKB-UniRule"/>
</dbReference>
<dbReference type="OrthoDB" id="1744952at2759"/>
<keyword evidence="4 14" id="KW-0235">DNA replication</keyword>
<dbReference type="GO" id="GO:0006270">
    <property type="term" value="P:DNA replication initiation"/>
    <property type="evidence" value="ECO:0007669"/>
    <property type="project" value="UniProtKB-UniRule"/>
</dbReference>
<dbReference type="InterPro" id="IPR001208">
    <property type="entry name" value="MCM_dom"/>
</dbReference>
<dbReference type="Gene3D" id="2.40.50.140">
    <property type="entry name" value="Nucleic acid-binding proteins"/>
    <property type="match status" value="1"/>
</dbReference>
<evidence type="ECO:0000313" key="17">
    <source>
        <dbReference type="EMBL" id="EQL03860.1"/>
    </source>
</evidence>